<evidence type="ECO:0000313" key="2">
    <source>
        <dbReference type="EMBL" id="MCY9763216.1"/>
    </source>
</evidence>
<evidence type="ECO:0000313" key="3">
    <source>
        <dbReference type="Proteomes" id="UP001527181"/>
    </source>
</evidence>
<organism evidence="2 3">
    <name type="scientific">Paenibacillus alvei</name>
    <name type="common">Bacillus alvei</name>
    <dbReference type="NCBI Taxonomy" id="44250"/>
    <lineage>
        <taxon>Bacteria</taxon>
        <taxon>Bacillati</taxon>
        <taxon>Bacillota</taxon>
        <taxon>Bacilli</taxon>
        <taxon>Bacillales</taxon>
        <taxon>Paenibacillaceae</taxon>
        <taxon>Paenibacillus</taxon>
    </lineage>
</organism>
<dbReference type="InterPro" id="IPR043993">
    <property type="entry name" value="T4SS_pilin"/>
</dbReference>
<dbReference type="RefSeq" id="WP_268600171.1">
    <property type="nucleotide sequence ID" value="NZ_JAMDNP010000050.1"/>
</dbReference>
<dbReference type="Pfam" id="PF18895">
    <property type="entry name" value="T4SS_pilin"/>
    <property type="match status" value="1"/>
</dbReference>
<sequence length="114" mass="12525">MRDKLKAVYESKTLRLFCMFTMIMMFAAMPAFASQPKIVSGAINLANAAFTWLLGIIPVTAILMFAWHAWMKSLADGESGAVAERNKKMKNVIIYSSIALGASALVTLLTSYLK</sequence>
<keyword evidence="1" id="KW-1133">Transmembrane helix</keyword>
<feature type="transmembrane region" description="Helical" evidence="1">
    <location>
        <begin position="45"/>
        <end position="71"/>
    </location>
</feature>
<dbReference type="EMBL" id="JAMDNP010000050">
    <property type="protein sequence ID" value="MCY9763216.1"/>
    <property type="molecule type" value="Genomic_DNA"/>
</dbReference>
<feature type="transmembrane region" description="Helical" evidence="1">
    <location>
        <begin position="92"/>
        <end position="113"/>
    </location>
</feature>
<reference evidence="2 3" key="1">
    <citation type="submission" date="2022-05" db="EMBL/GenBank/DDBJ databases">
        <title>Genome Sequencing of Bee-Associated Microbes.</title>
        <authorList>
            <person name="Dunlap C."/>
        </authorList>
    </citation>
    <scope>NUCLEOTIDE SEQUENCE [LARGE SCALE GENOMIC DNA]</scope>
    <source>
        <strain evidence="2 3">NRRL B-04010</strain>
    </source>
</reference>
<evidence type="ECO:0000256" key="1">
    <source>
        <dbReference type="SAM" id="Phobius"/>
    </source>
</evidence>
<gene>
    <name evidence="2" type="ORF">M5X12_22030</name>
</gene>
<comment type="caution">
    <text evidence="2">The sequence shown here is derived from an EMBL/GenBank/DDBJ whole genome shotgun (WGS) entry which is preliminary data.</text>
</comment>
<keyword evidence="1" id="KW-0812">Transmembrane</keyword>
<accession>A0ABT4H2L0</accession>
<name>A0ABT4H2L0_PAEAL</name>
<keyword evidence="3" id="KW-1185">Reference proteome</keyword>
<dbReference type="Proteomes" id="UP001527181">
    <property type="component" value="Unassembled WGS sequence"/>
</dbReference>
<keyword evidence="1" id="KW-0472">Membrane</keyword>
<protein>
    <submittedName>
        <fullName evidence="2">Uncharacterized protein</fullName>
    </submittedName>
</protein>
<feature type="transmembrane region" description="Helical" evidence="1">
    <location>
        <begin position="12"/>
        <end position="33"/>
    </location>
</feature>
<proteinExistence type="predicted"/>